<evidence type="ECO:0000256" key="3">
    <source>
        <dbReference type="ARBA" id="ARBA00023315"/>
    </source>
</evidence>
<dbReference type="CDD" id="cd03349">
    <property type="entry name" value="LbH_XAT"/>
    <property type="match status" value="1"/>
</dbReference>
<evidence type="ECO:0000256" key="1">
    <source>
        <dbReference type="ARBA" id="ARBA00022679"/>
    </source>
</evidence>
<dbReference type="Gene3D" id="2.160.10.10">
    <property type="entry name" value="Hexapeptide repeat proteins"/>
    <property type="match status" value="1"/>
</dbReference>
<dbReference type="InterPro" id="IPR011004">
    <property type="entry name" value="Trimer_LpxA-like_sf"/>
</dbReference>
<dbReference type="InterPro" id="IPR018357">
    <property type="entry name" value="Hexapep_transf_CS"/>
</dbReference>
<keyword evidence="5" id="KW-1185">Reference proteome</keyword>
<dbReference type="PANTHER" id="PTHR23416">
    <property type="entry name" value="SIALIC ACID SYNTHASE-RELATED"/>
    <property type="match status" value="1"/>
</dbReference>
<dbReference type="KEGG" id="lbi:LEPBI_I2019"/>
<proteinExistence type="predicted"/>
<dbReference type="RefSeq" id="WP_012388991.1">
    <property type="nucleotide sequence ID" value="NC_010602.1"/>
</dbReference>
<dbReference type="EMBL" id="CP000786">
    <property type="protein sequence ID" value="ABZ98121.1"/>
    <property type="molecule type" value="Genomic_DNA"/>
</dbReference>
<name>B0SSN1_LEPBP</name>
<keyword evidence="3" id="KW-0012">Acyltransferase</keyword>
<evidence type="ECO:0000313" key="5">
    <source>
        <dbReference type="Proteomes" id="UP000001847"/>
    </source>
</evidence>
<dbReference type="PROSITE" id="PS00101">
    <property type="entry name" value="HEXAPEP_TRANSFERASES"/>
    <property type="match status" value="1"/>
</dbReference>
<dbReference type="InterPro" id="IPR001451">
    <property type="entry name" value="Hexapep"/>
</dbReference>
<dbReference type="SUPFAM" id="SSF51161">
    <property type="entry name" value="Trimeric LpxA-like enzymes"/>
    <property type="match status" value="1"/>
</dbReference>
<reference evidence="4 5" key="1">
    <citation type="journal article" date="2008" name="PLoS ONE">
        <title>Genome sequence of the saprophyte Leptospira biflexa provides insights into the evolution of Leptospira and the pathogenesis of leptospirosis.</title>
        <authorList>
            <person name="Picardeau M."/>
            <person name="Bulach D.M."/>
            <person name="Bouchier C."/>
            <person name="Zuerner R.L."/>
            <person name="Zidane N."/>
            <person name="Wilson P.J."/>
            <person name="Creno S."/>
            <person name="Kuczek E.S."/>
            <person name="Bommezzadri S."/>
            <person name="Davis J.C."/>
            <person name="McGrath A."/>
            <person name="Johnson M.J."/>
            <person name="Boursaux-Eude C."/>
            <person name="Seemann T."/>
            <person name="Rouy Z."/>
            <person name="Coppel R.L."/>
            <person name="Rood J.I."/>
            <person name="Lajus A."/>
            <person name="Davies J.K."/>
            <person name="Medigue C."/>
            <person name="Adler B."/>
        </authorList>
    </citation>
    <scope>NUCLEOTIDE SEQUENCE [LARGE SCALE GENOMIC DNA]</scope>
    <source>
        <strain evidence="5">Patoc 1 / ATCC 23582 / Paris</strain>
    </source>
</reference>
<dbReference type="GO" id="GO:0016746">
    <property type="term" value="F:acyltransferase activity"/>
    <property type="evidence" value="ECO:0007669"/>
    <property type="project" value="UniProtKB-KW"/>
</dbReference>
<accession>B0SSN1</accession>
<dbReference type="HOGENOM" id="CLU_838865_0_0_12"/>
<dbReference type="STRING" id="456481.LEPBI_I2019"/>
<keyword evidence="1 4" id="KW-0808">Transferase</keyword>
<dbReference type="AlphaFoldDB" id="B0SSN1"/>
<sequence>MIRKIRSYFIHRIIKILNRLLNDRFEQISNRYHLVCEGTFYSSNGCSIGVGSNLIIPNGTELLLGEGVYIGRNVEIGPGNRIEIGDYTSIQDRTTILGDVSIGRYCTFAANISISSGNHYFDKFPELNIKDQDRRVLKDPVLRNQLSKPVVIEDDCWLGANVFVMNGLKIGKGSVIGANAVITKDVLPYSVVAGVPGKKIRNRINFIPPTSLDCNRSIDLPYFYSGFLVSDAERERYHELNGLGTKKQFSIALKHDSGDVVVVRCKKIVSGKVWLRYNDSKQELSDEFTDLSFRLDSEESIIHFSLAIDPNQNLDQSLSMIVVGSCSIKKQ</sequence>
<evidence type="ECO:0000256" key="2">
    <source>
        <dbReference type="ARBA" id="ARBA00022737"/>
    </source>
</evidence>
<keyword evidence="2" id="KW-0677">Repeat</keyword>
<dbReference type="Proteomes" id="UP000001847">
    <property type="component" value="Chromosome I"/>
</dbReference>
<gene>
    <name evidence="4" type="ordered locus">LEPBI_I2019</name>
</gene>
<evidence type="ECO:0000313" key="4">
    <source>
        <dbReference type="EMBL" id="ABZ98121.1"/>
    </source>
</evidence>
<organism evidence="4 5">
    <name type="scientific">Leptospira biflexa serovar Patoc (strain Patoc 1 / ATCC 23582 / Paris)</name>
    <dbReference type="NCBI Taxonomy" id="456481"/>
    <lineage>
        <taxon>Bacteria</taxon>
        <taxon>Pseudomonadati</taxon>
        <taxon>Spirochaetota</taxon>
        <taxon>Spirochaetia</taxon>
        <taxon>Leptospirales</taxon>
        <taxon>Leptospiraceae</taxon>
        <taxon>Leptospira</taxon>
    </lineage>
</organism>
<dbReference type="PANTHER" id="PTHR23416:SF78">
    <property type="entry name" value="LIPOPOLYSACCHARIDE BIOSYNTHESIS O-ACETYL TRANSFERASE WBBJ-RELATED"/>
    <property type="match status" value="1"/>
</dbReference>
<protein>
    <submittedName>
        <fullName evidence="4">Putative transferase</fullName>
    </submittedName>
</protein>
<dbReference type="Pfam" id="PF00132">
    <property type="entry name" value="Hexapep"/>
    <property type="match status" value="1"/>
</dbReference>
<dbReference type="InterPro" id="IPR051159">
    <property type="entry name" value="Hexapeptide_acetyltransf"/>
</dbReference>